<dbReference type="PANTHER" id="PTHR12526">
    <property type="entry name" value="GLYCOSYLTRANSFERASE"/>
    <property type="match status" value="1"/>
</dbReference>
<dbReference type="AlphaFoldDB" id="C2EFR0"/>
<protein>
    <submittedName>
        <fullName evidence="3">Glycosyltransferase, group 1 family protein</fullName>
        <ecNumber evidence="3">2.4.-.-</ecNumber>
    </submittedName>
</protein>
<gene>
    <name evidence="3" type="ORF">HMPREF0545_0482</name>
</gene>
<evidence type="ECO:0000313" key="4">
    <source>
        <dbReference type="Proteomes" id="UP000003531"/>
    </source>
</evidence>
<evidence type="ECO:0000313" key="3">
    <source>
        <dbReference type="EMBL" id="EEJ74813.1"/>
    </source>
</evidence>
<dbReference type="InterPro" id="IPR028098">
    <property type="entry name" value="Glyco_trans_4-like_N"/>
</dbReference>
<keyword evidence="3" id="KW-0328">Glycosyltransferase</keyword>
<dbReference type="Pfam" id="PF13439">
    <property type="entry name" value="Glyco_transf_4"/>
    <property type="match status" value="1"/>
</dbReference>
<dbReference type="SUPFAM" id="SSF53756">
    <property type="entry name" value="UDP-Glycosyltransferase/glycogen phosphorylase"/>
    <property type="match status" value="1"/>
</dbReference>
<dbReference type="PANTHER" id="PTHR12526:SF630">
    <property type="entry name" value="GLYCOSYLTRANSFERASE"/>
    <property type="match status" value="1"/>
</dbReference>
<dbReference type="GO" id="GO:0016757">
    <property type="term" value="F:glycosyltransferase activity"/>
    <property type="evidence" value="ECO:0007669"/>
    <property type="project" value="UniProtKB-KW"/>
</dbReference>
<accession>C2EFR0</accession>
<feature type="domain" description="Glycosyl transferase family 1" evidence="1">
    <location>
        <begin position="204"/>
        <end position="365"/>
    </location>
</feature>
<proteinExistence type="predicted"/>
<keyword evidence="3" id="KW-0808">Transferase</keyword>
<dbReference type="EMBL" id="ACGT01000002">
    <property type="protein sequence ID" value="EEJ74813.1"/>
    <property type="molecule type" value="Genomic_DNA"/>
</dbReference>
<dbReference type="HOGENOM" id="CLU_009583_0_0_9"/>
<dbReference type="EC" id="2.4.-.-" evidence="3"/>
<reference evidence="3 4" key="1">
    <citation type="submission" date="2009-01" db="EMBL/GenBank/DDBJ databases">
        <authorList>
            <person name="Qin X."/>
            <person name="Bachman B."/>
            <person name="Battles P."/>
            <person name="Bell A."/>
            <person name="Bess C."/>
            <person name="Bickham C."/>
            <person name="Chaboub L."/>
            <person name="Chen D."/>
            <person name="Coyle M."/>
            <person name="Deiros D.R."/>
            <person name="Dinh H."/>
            <person name="Forbes L."/>
            <person name="Fowler G."/>
            <person name="Francisco L."/>
            <person name="Fu Q."/>
            <person name="Gubbala S."/>
            <person name="Hale W."/>
            <person name="Han Y."/>
            <person name="Hemphill L."/>
            <person name="Highlander S.K."/>
            <person name="Hirani K."/>
            <person name="Hogues M."/>
            <person name="Jackson L."/>
            <person name="Jakkamsetti A."/>
            <person name="Javaid M."/>
            <person name="Jiang H."/>
            <person name="Korchina V."/>
            <person name="Kovar C."/>
            <person name="Lara F."/>
            <person name="Lee S."/>
            <person name="Mata R."/>
            <person name="Mathew T."/>
            <person name="Moen C."/>
            <person name="Morales K."/>
            <person name="Munidasa M."/>
            <person name="Nazareth L."/>
            <person name="Ngo R."/>
            <person name="Nguyen L."/>
            <person name="Okwuonu G."/>
            <person name="Ongeri F."/>
            <person name="Patil S."/>
            <person name="Petrosino J."/>
            <person name="Pham C."/>
            <person name="Pham P."/>
            <person name="Pu L.-L."/>
            <person name="Puazo M."/>
            <person name="Raj R."/>
            <person name="Reid J."/>
            <person name="Rouhana J."/>
            <person name="Saada N."/>
            <person name="Shang Y."/>
            <person name="Simmons D."/>
            <person name="Thornton R."/>
            <person name="Warren J."/>
            <person name="Weissenberger G."/>
            <person name="Zhang J."/>
            <person name="Zhang L."/>
            <person name="Zhou C."/>
            <person name="Zhu D."/>
            <person name="Muzny D."/>
            <person name="Worley K."/>
            <person name="Gibbs R."/>
        </authorList>
    </citation>
    <scope>NUCLEOTIDE SEQUENCE [LARGE SCALE GENOMIC DNA]</scope>
    <source>
        <strain evidence="3 4">ATCC 11741</strain>
    </source>
</reference>
<comment type="caution">
    <text evidence="3">The sequence shown here is derived from an EMBL/GenBank/DDBJ whole genome shotgun (WGS) entry which is preliminary data.</text>
</comment>
<dbReference type="Pfam" id="PF00534">
    <property type="entry name" value="Glycos_transf_1"/>
    <property type="match status" value="1"/>
</dbReference>
<feature type="domain" description="Glycosyltransferase subfamily 4-like N-terminal" evidence="2">
    <location>
        <begin position="15"/>
        <end position="197"/>
    </location>
</feature>
<sequence>MRMKICICVGTISGIGGIQRVITLFANELAKKHEVTISSYDTPEILSNSVYKLDKSINFVEFPKNKIASNILYRIVRKILSKVARNDKYLEKIDFPKFMQKKLVTFFNQGDYDVVIGVAWYHSLLLAMVAPEIEAKTIGWQHNSYDAYFCTPGRYAWKKAGLFKKYLSNLDAYVVLNETAKEKVDANFGINSTVIYNPKSYVSKEKSDMRNKVFLAAGRMAYAKGFDTLIDAFKIFAKKNSDWKLLLVGDGEELPAIKDKIKEYELEERILTPGKTDDIKKYFLQSSVLLLSSRWEGMPMIVLESLEMGCPIVAFDIDAMGPLVTNGIEGLIVKNKQDANAYAQAMLKIAENQALRDQMHQAAIQKSRQFSVDKIVSKWEEILR</sequence>
<evidence type="ECO:0000259" key="1">
    <source>
        <dbReference type="Pfam" id="PF00534"/>
    </source>
</evidence>
<dbReference type="InterPro" id="IPR001296">
    <property type="entry name" value="Glyco_trans_1"/>
</dbReference>
<dbReference type="CDD" id="cd03820">
    <property type="entry name" value="GT4_AmsD-like"/>
    <property type="match status" value="1"/>
</dbReference>
<evidence type="ECO:0000259" key="2">
    <source>
        <dbReference type="Pfam" id="PF13439"/>
    </source>
</evidence>
<organism evidence="3 4">
    <name type="scientific">Ligilactobacillus salivarius DSM 20555 = ATCC 11741</name>
    <dbReference type="NCBI Taxonomy" id="1423799"/>
    <lineage>
        <taxon>Bacteria</taxon>
        <taxon>Bacillati</taxon>
        <taxon>Bacillota</taxon>
        <taxon>Bacilli</taxon>
        <taxon>Lactobacillales</taxon>
        <taxon>Lactobacillaceae</taxon>
        <taxon>Ligilactobacillus</taxon>
    </lineage>
</organism>
<dbReference type="Gene3D" id="3.40.50.2000">
    <property type="entry name" value="Glycogen Phosphorylase B"/>
    <property type="match status" value="2"/>
</dbReference>
<name>C2EFR0_9LACO</name>
<dbReference type="Proteomes" id="UP000003531">
    <property type="component" value="Unassembled WGS sequence"/>
</dbReference>